<dbReference type="Proteomes" id="UP000178086">
    <property type="component" value="Unassembled WGS sequence"/>
</dbReference>
<proteinExistence type="predicted"/>
<feature type="transmembrane region" description="Helical" evidence="1">
    <location>
        <begin position="228"/>
        <end position="253"/>
    </location>
</feature>
<keyword evidence="1" id="KW-0472">Membrane</keyword>
<reference evidence="2 3" key="1">
    <citation type="journal article" date="2016" name="Nat. Commun.">
        <title>Thousands of microbial genomes shed light on interconnected biogeochemical processes in an aquifer system.</title>
        <authorList>
            <person name="Anantharaman K."/>
            <person name="Brown C.T."/>
            <person name="Hug L.A."/>
            <person name="Sharon I."/>
            <person name="Castelle C.J."/>
            <person name="Probst A.J."/>
            <person name="Thomas B.C."/>
            <person name="Singh A."/>
            <person name="Wilkins M.J."/>
            <person name="Karaoz U."/>
            <person name="Brodie E.L."/>
            <person name="Williams K.H."/>
            <person name="Hubbard S.S."/>
            <person name="Banfield J.F."/>
        </authorList>
    </citation>
    <scope>NUCLEOTIDE SEQUENCE [LARGE SCALE GENOMIC DNA]</scope>
</reference>
<comment type="caution">
    <text evidence="2">The sequence shown here is derived from an EMBL/GenBank/DDBJ whole genome shotgun (WGS) entry which is preliminary data.</text>
</comment>
<gene>
    <name evidence="2" type="ORF">A2074_06500</name>
</gene>
<evidence type="ECO:0000313" key="3">
    <source>
        <dbReference type="Proteomes" id="UP000178086"/>
    </source>
</evidence>
<evidence type="ECO:0000313" key="2">
    <source>
        <dbReference type="EMBL" id="OFW34431.1"/>
    </source>
</evidence>
<evidence type="ECO:0008006" key="4">
    <source>
        <dbReference type="Google" id="ProtNLM"/>
    </source>
</evidence>
<feature type="transmembrane region" description="Helical" evidence="1">
    <location>
        <begin position="186"/>
        <end position="208"/>
    </location>
</feature>
<organism evidence="2 3">
    <name type="scientific">Candidatus Aquicultor primus</name>
    <dbReference type="NCBI Taxonomy" id="1797195"/>
    <lineage>
        <taxon>Bacteria</taxon>
        <taxon>Bacillati</taxon>
        <taxon>Actinomycetota</taxon>
        <taxon>Candidatus Aquicultoria</taxon>
        <taxon>Candidatus Aquicultorales</taxon>
        <taxon>Candidatus Aquicultoraceae</taxon>
        <taxon>Candidatus Aquicultor</taxon>
    </lineage>
</organism>
<keyword evidence="1" id="KW-1133">Transmembrane helix</keyword>
<accession>A0A1F2UN68</accession>
<sequence>MTSKENRATRSEFLRLTSGVFFTFFLALTLFSYHAYQVSSFEMVERVGVIAAEEIIDIQSLMEIYYPELERFAQSDSGAPLVVPGLNIELDVHATDMRDVPREQLGAFIASAIIREMYYHGFTDTINSTGLPPSSRLEIDRLGMLADTFVSKKFNDNVYKLFVFAGLLGCLSGILFFVSSRGFYKLTGLGGSLILVGMSALLLVLIRARVEGMLGENDFAPRLMTEAILPFLVLAQRNYVIVLLLGIGLFLAGRSGMFLTRNKVRDSVDSSRLDKA</sequence>
<feature type="transmembrane region" description="Helical" evidence="1">
    <location>
        <begin position="158"/>
        <end position="179"/>
    </location>
</feature>
<dbReference type="AlphaFoldDB" id="A0A1F2UN68"/>
<keyword evidence="1" id="KW-0812">Transmembrane</keyword>
<evidence type="ECO:0000256" key="1">
    <source>
        <dbReference type="SAM" id="Phobius"/>
    </source>
</evidence>
<dbReference type="EMBL" id="MELI01000045">
    <property type="protein sequence ID" value="OFW34431.1"/>
    <property type="molecule type" value="Genomic_DNA"/>
</dbReference>
<name>A0A1F2UN68_9ACTN</name>
<feature type="transmembrane region" description="Helical" evidence="1">
    <location>
        <begin position="12"/>
        <end position="36"/>
    </location>
</feature>
<protein>
    <recommendedName>
        <fullName evidence="4">DUF1461 domain-containing protein</fullName>
    </recommendedName>
</protein>